<dbReference type="InterPro" id="IPR001969">
    <property type="entry name" value="Aspartic_peptidase_AS"/>
</dbReference>
<evidence type="ECO:0000313" key="3">
    <source>
        <dbReference type="Proteomes" id="UP001626549"/>
    </source>
</evidence>
<dbReference type="RefSeq" id="WP_407328279.1">
    <property type="nucleotide sequence ID" value="NZ_CP136865.1"/>
</dbReference>
<organism evidence="2 3">
    <name type="scientific">Congregibacter brevis</name>
    <dbReference type="NCBI Taxonomy" id="3081201"/>
    <lineage>
        <taxon>Bacteria</taxon>
        <taxon>Pseudomonadati</taxon>
        <taxon>Pseudomonadota</taxon>
        <taxon>Gammaproteobacteria</taxon>
        <taxon>Cellvibrionales</taxon>
        <taxon>Halieaceae</taxon>
        <taxon>Congregibacter</taxon>
    </lineage>
</organism>
<dbReference type="Proteomes" id="UP001626549">
    <property type="component" value="Chromosome"/>
</dbReference>
<dbReference type="SUPFAM" id="SSF50630">
    <property type="entry name" value="Acid proteases"/>
    <property type="match status" value="1"/>
</dbReference>
<dbReference type="EMBL" id="CP136865">
    <property type="protein sequence ID" value="WOJ97437.1"/>
    <property type="molecule type" value="Genomic_DNA"/>
</dbReference>
<reference evidence="2 3" key="1">
    <citation type="submission" date="2023-10" db="EMBL/GenBank/DDBJ databases">
        <title>Two novel species belonging to the OM43/NOR5 clade.</title>
        <authorList>
            <person name="Park M."/>
        </authorList>
    </citation>
    <scope>NUCLEOTIDE SEQUENCE [LARGE SCALE GENOMIC DNA]</scope>
    <source>
        <strain evidence="2 3">IMCC45268</strain>
    </source>
</reference>
<proteinExistence type="predicted"/>
<dbReference type="PROSITE" id="PS00141">
    <property type="entry name" value="ASP_PROTEASE"/>
    <property type="match status" value="1"/>
</dbReference>
<evidence type="ECO:0000256" key="1">
    <source>
        <dbReference type="SAM" id="SignalP"/>
    </source>
</evidence>
<feature type="signal peptide" evidence="1">
    <location>
        <begin position="1"/>
        <end position="23"/>
    </location>
</feature>
<dbReference type="Gene3D" id="2.40.70.10">
    <property type="entry name" value="Acid Proteases"/>
    <property type="match status" value="1"/>
</dbReference>
<accession>A0ABZ0ID18</accession>
<dbReference type="InterPro" id="IPR021109">
    <property type="entry name" value="Peptidase_aspartic_dom_sf"/>
</dbReference>
<name>A0ABZ0ID18_9GAMM</name>
<evidence type="ECO:0000313" key="2">
    <source>
        <dbReference type="EMBL" id="WOJ97437.1"/>
    </source>
</evidence>
<keyword evidence="3" id="KW-1185">Reference proteome</keyword>
<gene>
    <name evidence="2" type="ORF">R0137_02420</name>
</gene>
<keyword evidence="1" id="KW-0732">Signal</keyword>
<dbReference type="Pfam" id="PF13975">
    <property type="entry name" value="gag-asp_proteas"/>
    <property type="match status" value="1"/>
</dbReference>
<feature type="chain" id="PRO_5045780835" evidence="1">
    <location>
        <begin position="24"/>
        <end position="171"/>
    </location>
</feature>
<sequence>MLQRYLSALFFVSLFTQTSAALAEQTVELPLSKSSGGALELSMVVDGQPAMFLLDTGAAIVTINSAVFASINDRESLRKVRQVAAKMADGRTRRLDVYEIEALHLVGGCDIGLTEVLVVPGSGRNLMGLNALAQFAPLTLSMDPPALGLSNCTKGGSTENAHVGLSVASSP</sequence>
<protein>
    <submittedName>
        <fullName evidence="2">Retroviral-like aspartic protease family protein</fullName>
    </submittedName>
</protein>